<evidence type="ECO:0000313" key="2">
    <source>
        <dbReference type="EMBL" id="KAB8290193.1"/>
    </source>
</evidence>
<protein>
    <submittedName>
        <fullName evidence="2">Uncharacterized protein</fullName>
    </submittedName>
</protein>
<dbReference type="InterPro" id="IPR029033">
    <property type="entry name" value="His_PPase_superfam"/>
</dbReference>
<dbReference type="AlphaFoldDB" id="A0A5N6JNV7"/>
<accession>A0A5N6JNV7</accession>
<dbReference type="InterPro" id="IPR013078">
    <property type="entry name" value="His_Pase_superF_clade-1"/>
</dbReference>
<feature type="region of interest" description="Disordered" evidence="1">
    <location>
        <begin position="309"/>
        <end position="328"/>
    </location>
</feature>
<feature type="compositionally biased region" description="Basic and acidic residues" evidence="1">
    <location>
        <begin position="269"/>
        <end position="280"/>
    </location>
</feature>
<feature type="region of interest" description="Disordered" evidence="1">
    <location>
        <begin position="269"/>
        <end position="300"/>
    </location>
</feature>
<keyword evidence="3" id="KW-1185">Reference proteome</keyword>
<evidence type="ECO:0000256" key="1">
    <source>
        <dbReference type="SAM" id="MobiDB-lite"/>
    </source>
</evidence>
<organism evidence="2 3">
    <name type="scientific">Monilinia laxa</name>
    <name type="common">Brown rot fungus</name>
    <name type="synonym">Sclerotinia laxa</name>
    <dbReference type="NCBI Taxonomy" id="61186"/>
    <lineage>
        <taxon>Eukaryota</taxon>
        <taxon>Fungi</taxon>
        <taxon>Dikarya</taxon>
        <taxon>Ascomycota</taxon>
        <taxon>Pezizomycotina</taxon>
        <taxon>Leotiomycetes</taxon>
        <taxon>Helotiales</taxon>
        <taxon>Sclerotiniaceae</taxon>
        <taxon>Monilinia</taxon>
    </lineage>
</organism>
<reference evidence="2 3" key="1">
    <citation type="submission" date="2019-06" db="EMBL/GenBank/DDBJ databases">
        <title>Genome Sequence of the Brown Rot Fungal Pathogen Monilinia laxa.</title>
        <authorList>
            <person name="De Miccolis Angelini R.M."/>
            <person name="Landi L."/>
            <person name="Abate D."/>
            <person name="Pollastro S."/>
            <person name="Romanazzi G."/>
            <person name="Faretra F."/>
        </authorList>
    </citation>
    <scope>NUCLEOTIDE SEQUENCE [LARGE SCALE GENOMIC DNA]</scope>
    <source>
        <strain evidence="2 3">Mlax316</strain>
    </source>
</reference>
<dbReference type="Proteomes" id="UP000326757">
    <property type="component" value="Unassembled WGS sequence"/>
</dbReference>
<sequence>MRHATSDKKKARTDNGLSPKRERQCDELYENMRKHAGYKAHIFSSPMKRYLETARKGLRDVISRGIPVHPMPALAGRNGQTAWNLREDSDEDPCHGSWVSEPPDFRSRETEVEFVDRWLRGELLPLKEAQKRVIQKGWKNKIVETAAKKKQLRDERVEKRGVEKKRIKKELESIEIERARLDRMLILLADQAAVEEIQKDWPWEESTEPVKLETKSEKLKRDLLRSQESMLVVDSETNEVVTFAEFQVLLKERHAKEFSAIIKPLKDLPETEEPTTKRSADSFVDPESSAKEKKNNIEACRQKHKGCSSGVYFSKSKVDPSKFRSVNK</sequence>
<proteinExistence type="predicted"/>
<dbReference type="Gene3D" id="3.40.50.1240">
    <property type="entry name" value="Phosphoglycerate mutase-like"/>
    <property type="match status" value="1"/>
</dbReference>
<dbReference type="OrthoDB" id="496981at2759"/>
<evidence type="ECO:0000313" key="3">
    <source>
        <dbReference type="Proteomes" id="UP000326757"/>
    </source>
</evidence>
<feature type="region of interest" description="Disordered" evidence="1">
    <location>
        <begin position="1"/>
        <end position="23"/>
    </location>
</feature>
<dbReference type="EMBL" id="VIGI01000018">
    <property type="protein sequence ID" value="KAB8290193.1"/>
    <property type="molecule type" value="Genomic_DNA"/>
</dbReference>
<name>A0A5N6JNV7_MONLA</name>
<dbReference type="SUPFAM" id="SSF53254">
    <property type="entry name" value="Phosphoglycerate mutase-like"/>
    <property type="match status" value="1"/>
</dbReference>
<gene>
    <name evidence="2" type="ORF">EYC80_011062</name>
</gene>
<comment type="caution">
    <text evidence="2">The sequence shown here is derived from an EMBL/GenBank/DDBJ whole genome shotgun (WGS) entry which is preliminary data.</text>
</comment>
<dbReference type="Pfam" id="PF00300">
    <property type="entry name" value="His_Phos_1"/>
    <property type="match status" value="1"/>
</dbReference>